<keyword evidence="8" id="KW-1185">Reference proteome</keyword>
<dbReference type="SUPFAM" id="SSF46785">
    <property type="entry name" value="Winged helix' DNA-binding domain"/>
    <property type="match status" value="1"/>
</dbReference>
<dbReference type="InterPro" id="IPR036390">
    <property type="entry name" value="WH_DNA-bd_sf"/>
</dbReference>
<dbReference type="Pfam" id="PF00155">
    <property type="entry name" value="Aminotran_1_2"/>
    <property type="match status" value="1"/>
</dbReference>
<dbReference type="SUPFAM" id="SSF53383">
    <property type="entry name" value="PLP-dependent transferases"/>
    <property type="match status" value="1"/>
</dbReference>
<dbReference type="InterPro" id="IPR036388">
    <property type="entry name" value="WH-like_DNA-bd_sf"/>
</dbReference>
<dbReference type="GO" id="GO:0003700">
    <property type="term" value="F:DNA-binding transcription factor activity"/>
    <property type="evidence" value="ECO:0007669"/>
    <property type="project" value="InterPro"/>
</dbReference>
<dbReference type="GO" id="GO:0003677">
    <property type="term" value="F:DNA binding"/>
    <property type="evidence" value="ECO:0007669"/>
    <property type="project" value="UniProtKB-KW"/>
</dbReference>
<name>A0AAW9RFX8_9HYPH</name>
<dbReference type="InterPro" id="IPR051446">
    <property type="entry name" value="HTH_trans_reg/aminotransferase"/>
</dbReference>
<keyword evidence="2" id="KW-0663">Pyridoxal phosphate</keyword>
<evidence type="ECO:0000256" key="2">
    <source>
        <dbReference type="ARBA" id="ARBA00022898"/>
    </source>
</evidence>
<dbReference type="InterPro" id="IPR015424">
    <property type="entry name" value="PyrdxlP-dep_Trfase"/>
</dbReference>
<evidence type="ECO:0000256" key="5">
    <source>
        <dbReference type="ARBA" id="ARBA00023163"/>
    </source>
</evidence>
<comment type="similarity">
    <text evidence="1">In the C-terminal section; belongs to the class-I pyridoxal-phosphate-dependent aminotransferase family.</text>
</comment>
<dbReference type="InterPro" id="IPR015422">
    <property type="entry name" value="PyrdxlP-dep_Trfase_small"/>
</dbReference>
<dbReference type="Proteomes" id="UP001378188">
    <property type="component" value="Unassembled WGS sequence"/>
</dbReference>
<evidence type="ECO:0000313" key="8">
    <source>
        <dbReference type="Proteomes" id="UP001378188"/>
    </source>
</evidence>
<dbReference type="CDD" id="cd00609">
    <property type="entry name" value="AAT_like"/>
    <property type="match status" value="1"/>
</dbReference>
<evidence type="ECO:0000313" key="7">
    <source>
        <dbReference type="EMBL" id="MEJ8572654.1"/>
    </source>
</evidence>
<evidence type="ECO:0000256" key="3">
    <source>
        <dbReference type="ARBA" id="ARBA00023015"/>
    </source>
</evidence>
<keyword evidence="7" id="KW-0808">Transferase</keyword>
<dbReference type="GO" id="GO:0008483">
    <property type="term" value="F:transaminase activity"/>
    <property type="evidence" value="ECO:0007669"/>
    <property type="project" value="UniProtKB-KW"/>
</dbReference>
<protein>
    <submittedName>
        <fullName evidence="7">PLP-dependent aminotransferase family protein</fullName>
    </submittedName>
</protein>
<dbReference type="Gene3D" id="1.10.10.10">
    <property type="entry name" value="Winged helix-like DNA-binding domain superfamily/Winged helix DNA-binding domain"/>
    <property type="match status" value="1"/>
</dbReference>
<dbReference type="GO" id="GO:0030170">
    <property type="term" value="F:pyridoxal phosphate binding"/>
    <property type="evidence" value="ECO:0007669"/>
    <property type="project" value="InterPro"/>
</dbReference>
<sequence length="448" mass="47575">MTDYRAIADRLADDIRSGRLAVGERLPPQREFAYRNEIAVSTASRVYAELGRRGLVSGEVGRGTFVSGPEPSLAGVPLYETRHDRIDLELNYSVLPEVPGLVAPAMESLLDPRALEAALQPSAISGSGEIRQDAARIMAIGGWTPDPEGLAISGNGRQAIAAALSAVAPAGERIGIERMTYPVAKVKMARLGLRAVPLAMDAHGIVPEAVEEAHRSAPLRAIYLQPTLHNPLGVTMPAGRRAELAAVLEKHDIVAIEDAVYAFLHDAAPAPLAAHAPDRTLYVDSLSKRVAPGLTLGFLHAPAGPLREAVSTAVRAGGWRPQTYGLMAAGRLMREDIVDRLAVLRRRDAAARQVLARDRLAGFEVHGDPRAYHLWLELPEGWRADTFVAAASRRGVAVMPAAAFAAGQGHAPNAVRLALASPPMETLAAGLDIVAAVARSAPDDNIVQ</sequence>
<dbReference type="Gene3D" id="3.90.1150.10">
    <property type="entry name" value="Aspartate Aminotransferase, domain 1"/>
    <property type="match status" value="1"/>
</dbReference>
<dbReference type="InterPro" id="IPR015421">
    <property type="entry name" value="PyrdxlP-dep_Trfase_major"/>
</dbReference>
<dbReference type="PANTHER" id="PTHR46577">
    <property type="entry name" value="HTH-TYPE TRANSCRIPTIONAL REGULATORY PROTEIN GABR"/>
    <property type="match status" value="1"/>
</dbReference>
<dbReference type="Pfam" id="PF00392">
    <property type="entry name" value="GntR"/>
    <property type="match status" value="1"/>
</dbReference>
<comment type="caution">
    <text evidence="7">The sequence shown here is derived from an EMBL/GenBank/DDBJ whole genome shotgun (WGS) entry which is preliminary data.</text>
</comment>
<dbReference type="PANTHER" id="PTHR46577:SF1">
    <property type="entry name" value="HTH-TYPE TRANSCRIPTIONAL REGULATORY PROTEIN GABR"/>
    <property type="match status" value="1"/>
</dbReference>
<accession>A0AAW9RFX8</accession>
<dbReference type="InterPro" id="IPR000524">
    <property type="entry name" value="Tscrpt_reg_HTH_GntR"/>
</dbReference>
<keyword evidence="7" id="KW-0032">Aminotransferase</keyword>
<dbReference type="AlphaFoldDB" id="A0AAW9RFX8"/>
<reference evidence="7 8" key="1">
    <citation type="submission" date="2024-02" db="EMBL/GenBank/DDBJ databases">
        <title>Genome analysis and characterization of Microbaculum marinisediminis sp. nov., isolated from marine sediment.</title>
        <authorList>
            <person name="Du Z.-J."/>
            <person name="Ye Y.-Q."/>
            <person name="Zhang Z.-R."/>
            <person name="Yuan S.-M."/>
            <person name="Zhang X.-Y."/>
        </authorList>
    </citation>
    <scope>NUCLEOTIDE SEQUENCE [LARGE SCALE GENOMIC DNA]</scope>
    <source>
        <strain evidence="7 8">SDUM1044001</strain>
    </source>
</reference>
<dbReference type="SMART" id="SM00345">
    <property type="entry name" value="HTH_GNTR"/>
    <property type="match status" value="1"/>
</dbReference>
<evidence type="ECO:0000259" key="6">
    <source>
        <dbReference type="PROSITE" id="PS50949"/>
    </source>
</evidence>
<keyword evidence="3" id="KW-0805">Transcription regulation</keyword>
<dbReference type="EMBL" id="JAZHOF010000005">
    <property type="protein sequence ID" value="MEJ8572654.1"/>
    <property type="molecule type" value="Genomic_DNA"/>
</dbReference>
<dbReference type="RefSeq" id="WP_340330349.1">
    <property type="nucleotide sequence ID" value="NZ_JAZHOF010000005.1"/>
</dbReference>
<evidence type="ECO:0000256" key="4">
    <source>
        <dbReference type="ARBA" id="ARBA00023125"/>
    </source>
</evidence>
<keyword evidence="4" id="KW-0238">DNA-binding</keyword>
<evidence type="ECO:0000256" key="1">
    <source>
        <dbReference type="ARBA" id="ARBA00005384"/>
    </source>
</evidence>
<dbReference type="CDD" id="cd07377">
    <property type="entry name" value="WHTH_GntR"/>
    <property type="match status" value="1"/>
</dbReference>
<dbReference type="InterPro" id="IPR004839">
    <property type="entry name" value="Aminotransferase_I/II_large"/>
</dbReference>
<dbReference type="PROSITE" id="PS50949">
    <property type="entry name" value="HTH_GNTR"/>
    <property type="match status" value="1"/>
</dbReference>
<proteinExistence type="inferred from homology"/>
<dbReference type="Gene3D" id="3.40.640.10">
    <property type="entry name" value="Type I PLP-dependent aspartate aminotransferase-like (Major domain)"/>
    <property type="match status" value="1"/>
</dbReference>
<keyword evidence="5" id="KW-0804">Transcription</keyword>
<organism evidence="7 8">
    <name type="scientific">Microbaculum marinum</name>
    <dbReference type="NCBI Taxonomy" id="1764581"/>
    <lineage>
        <taxon>Bacteria</taxon>
        <taxon>Pseudomonadati</taxon>
        <taxon>Pseudomonadota</taxon>
        <taxon>Alphaproteobacteria</taxon>
        <taxon>Hyphomicrobiales</taxon>
        <taxon>Tepidamorphaceae</taxon>
        <taxon>Microbaculum</taxon>
    </lineage>
</organism>
<feature type="domain" description="HTH gntR-type" evidence="6">
    <location>
        <begin position="1"/>
        <end position="69"/>
    </location>
</feature>
<gene>
    <name evidence="7" type="ORF">V3328_14280</name>
</gene>